<sequence length="45" mass="5223">MKNIFKKFIKRLADENSKTFSGSGKLDCCSLNRENNTKKDNKKNK</sequence>
<accession>A0A923EAH6</accession>
<organism evidence="1 2">
    <name type="scientific">Clostridium tetanomorphum</name>
    <dbReference type="NCBI Taxonomy" id="1553"/>
    <lineage>
        <taxon>Bacteria</taxon>
        <taxon>Bacillati</taxon>
        <taxon>Bacillota</taxon>
        <taxon>Clostridia</taxon>
        <taxon>Eubacteriales</taxon>
        <taxon>Clostridiaceae</taxon>
        <taxon>Clostridium</taxon>
    </lineage>
</organism>
<protein>
    <submittedName>
        <fullName evidence="1">Uncharacterized protein</fullName>
    </submittedName>
</protein>
<gene>
    <name evidence="1" type="ORF">HGG79_10160</name>
</gene>
<name>A0A923EAH6_CLOTT</name>
<dbReference type="Proteomes" id="UP000563151">
    <property type="component" value="Unassembled WGS sequence"/>
</dbReference>
<reference evidence="1 2" key="1">
    <citation type="submission" date="2020-04" db="EMBL/GenBank/DDBJ databases">
        <title>Genomic insights into acetone-butanol-ethanol (ABE) fermentation by sequencing solventogenic clostridia strains.</title>
        <authorList>
            <person name="Brown S."/>
        </authorList>
    </citation>
    <scope>NUCLEOTIDE SEQUENCE [LARGE SCALE GENOMIC DNA]</scope>
    <source>
        <strain evidence="1 2">DJ011</strain>
    </source>
</reference>
<keyword evidence="2" id="KW-1185">Reference proteome</keyword>
<dbReference type="NCBIfam" id="NF040898">
    <property type="entry name" value="CC_mini_metal"/>
    <property type="match status" value="1"/>
</dbReference>
<proteinExistence type="predicted"/>
<evidence type="ECO:0000313" key="2">
    <source>
        <dbReference type="Proteomes" id="UP000563151"/>
    </source>
</evidence>
<comment type="caution">
    <text evidence="1">The sequence shown here is derived from an EMBL/GenBank/DDBJ whole genome shotgun (WGS) entry which is preliminary data.</text>
</comment>
<dbReference type="EMBL" id="JAAZWO010000010">
    <property type="protein sequence ID" value="MBC2398136.1"/>
    <property type="molecule type" value="Genomic_DNA"/>
</dbReference>
<dbReference type="RefSeq" id="WP_173680192.1">
    <property type="nucleotide sequence ID" value="NZ_JAAZWO010000010.1"/>
</dbReference>
<evidence type="ECO:0000313" key="1">
    <source>
        <dbReference type="EMBL" id="MBC2398136.1"/>
    </source>
</evidence>
<dbReference type="AlphaFoldDB" id="A0A923EAH6"/>